<keyword evidence="2" id="KW-0378">Hydrolase</keyword>
<accession>A0A2S0IBR4</accession>
<dbReference type="OrthoDB" id="135231at2"/>
<gene>
    <name evidence="2" type="ORF">CLM73_21495</name>
</gene>
<dbReference type="PANTHER" id="PTHR43798">
    <property type="entry name" value="MONOACYLGLYCEROL LIPASE"/>
    <property type="match status" value="1"/>
</dbReference>
<protein>
    <submittedName>
        <fullName evidence="2">Alpha/beta hydrolase</fullName>
    </submittedName>
</protein>
<evidence type="ECO:0000313" key="2">
    <source>
        <dbReference type="EMBL" id="AVJ29472.1"/>
    </source>
</evidence>
<dbReference type="EMBL" id="CP023270">
    <property type="protein sequence ID" value="AVJ29472.1"/>
    <property type="molecule type" value="Genomic_DNA"/>
</dbReference>
<dbReference type="RefSeq" id="WP_105240168.1">
    <property type="nucleotide sequence ID" value="NZ_CP023270.1"/>
</dbReference>
<proteinExistence type="predicted"/>
<dbReference type="SUPFAM" id="SSF53474">
    <property type="entry name" value="alpha/beta-Hydrolases"/>
    <property type="match status" value="1"/>
</dbReference>
<keyword evidence="3" id="KW-1185">Reference proteome</keyword>
<evidence type="ECO:0000259" key="1">
    <source>
        <dbReference type="Pfam" id="PF12697"/>
    </source>
</evidence>
<reference evidence="2 3" key="1">
    <citation type="submission" date="2017-09" db="EMBL/GenBank/DDBJ databases">
        <title>Genomic, metabolic, and phenotypic characteristics of bacterial isolates from the natural microbiome of the model nematode Caenorhabditis elegans.</title>
        <authorList>
            <person name="Zimmermann J."/>
            <person name="Obeng N."/>
            <person name="Yang W."/>
            <person name="Obeng O."/>
            <person name="Kissoyan K."/>
            <person name="Pees B."/>
            <person name="Dirksen P."/>
            <person name="Hoppner M."/>
            <person name="Franke A."/>
            <person name="Rosenstiel P."/>
            <person name="Leippe M."/>
            <person name="Dierking K."/>
            <person name="Kaleta C."/>
            <person name="Schulenburg H."/>
        </authorList>
    </citation>
    <scope>NUCLEOTIDE SEQUENCE [LARGE SCALE GENOMIC DNA]</scope>
    <source>
        <strain evidence="2 3">MYb73</strain>
    </source>
</reference>
<dbReference type="AlphaFoldDB" id="A0A2S0IBR4"/>
<evidence type="ECO:0000313" key="3">
    <source>
        <dbReference type="Proteomes" id="UP000239477"/>
    </source>
</evidence>
<dbReference type="InterPro" id="IPR050266">
    <property type="entry name" value="AB_hydrolase_sf"/>
</dbReference>
<dbReference type="Pfam" id="PF12697">
    <property type="entry name" value="Abhydrolase_6"/>
    <property type="match status" value="1"/>
</dbReference>
<dbReference type="InterPro" id="IPR029058">
    <property type="entry name" value="AB_hydrolase_fold"/>
</dbReference>
<dbReference type="Gene3D" id="3.40.50.1820">
    <property type="entry name" value="alpha/beta hydrolase"/>
    <property type="match status" value="1"/>
</dbReference>
<organism evidence="2 3">
    <name type="scientific">Achromobacter spanius</name>
    <dbReference type="NCBI Taxonomy" id="217203"/>
    <lineage>
        <taxon>Bacteria</taxon>
        <taxon>Pseudomonadati</taxon>
        <taxon>Pseudomonadota</taxon>
        <taxon>Betaproteobacteria</taxon>
        <taxon>Burkholderiales</taxon>
        <taxon>Alcaligenaceae</taxon>
        <taxon>Achromobacter</taxon>
    </lineage>
</organism>
<sequence>MTAAAPAATHAATVFANIHARGRDMRLECAWIAPERVDAPLIVFLHEGLGSVSMWKDFPQRVCDAAGCRGLVYSRYGYGQSTARPLREAWPVDFMHREAHEVLPALLEVLGVNAHHDKPVLFGHSDGGSIALLYAARYPDAIAGVVAAAPHLFVEDISVASIAMARQAYLESDLRARLGRHHQDVDSAFWGWNDIWLKPEFRAWNIEHELDRITCPVLAIQGMDDEYGTLEQVRGIRRRAPQTELLEIPACGHSPHRDQPATVVQAVAHFVGALEKPG</sequence>
<dbReference type="GO" id="GO:0016787">
    <property type="term" value="F:hydrolase activity"/>
    <property type="evidence" value="ECO:0007669"/>
    <property type="project" value="UniProtKB-KW"/>
</dbReference>
<name>A0A2S0IBR4_9BURK</name>
<dbReference type="Proteomes" id="UP000239477">
    <property type="component" value="Chromosome"/>
</dbReference>
<dbReference type="GO" id="GO:0016020">
    <property type="term" value="C:membrane"/>
    <property type="evidence" value="ECO:0007669"/>
    <property type="project" value="TreeGrafter"/>
</dbReference>
<dbReference type="PANTHER" id="PTHR43798:SF33">
    <property type="entry name" value="HYDROLASE, PUTATIVE (AFU_ORTHOLOGUE AFUA_2G14860)-RELATED"/>
    <property type="match status" value="1"/>
</dbReference>
<feature type="domain" description="AB hydrolase-1" evidence="1">
    <location>
        <begin position="42"/>
        <end position="266"/>
    </location>
</feature>
<dbReference type="InterPro" id="IPR000073">
    <property type="entry name" value="AB_hydrolase_1"/>
</dbReference>